<evidence type="ECO:0000313" key="1">
    <source>
        <dbReference type="EMBL" id="WOH36762.1"/>
    </source>
</evidence>
<dbReference type="EMBL" id="CP136600">
    <property type="protein sequence ID" value="WOH36762.1"/>
    <property type="molecule type" value="Genomic_DNA"/>
</dbReference>
<organism evidence="1 2">
    <name type="scientific">Thalassotalea fonticola</name>
    <dbReference type="NCBI Taxonomy" id="3065649"/>
    <lineage>
        <taxon>Bacteria</taxon>
        <taxon>Pseudomonadati</taxon>
        <taxon>Pseudomonadota</taxon>
        <taxon>Gammaproteobacteria</taxon>
        <taxon>Alteromonadales</taxon>
        <taxon>Colwelliaceae</taxon>
        <taxon>Thalassotalea</taxon>
    </lineage>
</organism>
<dbReference type="PANTHER" id="PTHR10668:SF103">
    <property type="entry name" value="PYRIDINE NUCLEOTIDE-DISULFIDE OXIDOREDUCTASE DOMAIN-CONTAINING PROTEIN 2"/>
    <property type="match status" value="1"/>
</dbReference>
<proteinExistence type="predicted"/>
<dbReference type="PANTHER" id="PTHR10668">
    <property type="entry name" value="PHYTOENE DEHYDROGENASE"/>
    <property type="match status" value="1"/>
</dbReference>
<protein>
    <submittedName>
        <fullName evidence="1">NAD(P)/FAD-dependent oxidoreductase</fullName>
    </submittedName>
</protein>
<dbReference type="RefSeq" id="WP_348395574.1">
    <property type="nucleotide sequence ID" value="NZ_CP136600.1"/>
</dbReference>
<dbReference type="Proteomes" id="UP001301442">
    <property type="component" value="Chromosome"/>
</dbReference>
<dbReference type="Gene3D" id="3.50.50.60">
    <property type="entry name" value="FAD/NAD(P)-binding domain"/>
    <property type="match status" value="2"/>
</dbReference>
<reference evidence="1 2" key="1">
    <citation type="submission" date="2023-09" db="EMBL/GenBank/DDBJ databases">
        <authorList>
            <person name="Qi X."/>
        </authorList>
    </citation>
    <scope>NUCLEOTIDE SEQUENCE [LARGE SCALE GENOMIC DNA]</scope>
    <source>
        <strain evidence="1 2">S1-1</strain>
    </source>
</reference>
<sequence>MSNEQFDAIIVGGGHNGLTTANYLAMQDLKVCVLEQRHIVGGAAVSEEFYPGYRNSIASYVVSLLRPEIIADLQLKKYGYQTLPLDNAFYPNLNGDYLLLGSDENENRQQFSKFSATDYDSYQQLHSIIDKVGDVVAKQWLQAPPKLSGGGATDLLSTVKLGLDFYKLDSDSRYRMLQLFIGAPETMIERWFESDKIKAVMAQHCLPASFTSLHQPGASMAMLHHAVGGIDGKKGAWGYVKGGMGSITQAMAESARDKGVMIKTNAGVARINIENNTATGVTLDDGQTLSAKIIAANTDPKTTFLTLVGEQHLPKSFSKDIKVIRQESASLRMNLALNGVPQFACLPSEGISAHHLGSISIIEGKDHVERAYRSARAGIPADPPIIEAFIPSTVDDSLAGPGHHVMSLLCKYMPYDLADGKHWDQEKDKVVENIFAYLRKYIPNLQDILVGYQCLTPLDIERTFGMTRGDICHGRLEPDQLFSMRPHPDAAQYSTPIKGLYLCGSGSHPGGGVTGAPGHNAAKKILQDL</sequence>
<evidence type="ECO:0000313" key="2">
    <source>
        <dbReference type="Proteomes" id="UP001301442"/>
    </source>
</evidence>
<name>A0ABZ0GLI2_9GAMM</name>
<dbReference type="SUPFAM" id="SSF51905">
    <property type="entry name" value="FAD/NAD(P)-binding domain"/>
    <property type="match status" value="1"/>
</dbReference>
<gene>
    <name evidence="1" type="ORF">RI844_15495</name>
</gene>
<accession>A0ABZ0GLI2</accession>
<keyword evidence="2" id="KW-1185">Reference proteome</keyword>
<dbReference type="Pfam" id="PF13450">
    <property type="entry name" value="NAD_binding_8"/>
    <property type="match status" value="1"/>
</dbReference>
<dbReference type="InterPro" id="IPR036188">
    <property type="entry name" value="FAD/NAD-bd_sf"/>
</dbReference>